<keyword evidence="1" id="KW-0472">Membrane</keyword>
<protein>
    <recommendedName>
        <fullName evidence="2">SPW repeat-containing integral membrane domain-containing protein</fullName>
    </recommendedName>
</protein>
<evidence type="ECO:0000313" key="3">
    <source>
        <dbReference type="EMBL" id="QEC61255.1"/>
    </source>
</evidence>
<keyword evidence="1" id="KW-0812">Transmembrane</keyword>
<proteinExistence type="predicted"/>
<dbReference type="AlphaFoldDB" id="A0A5B8URC1"/>
<reference evidence="3 4" key="1">
    <citation type="journal article" date="2017" name="Curr. Microbiol.">
        <title>Mucilaginibacter ginsenosidivorans sp. nov., Isolated from Soil of Ginseng Field.</title>
        <authorList>
            <person name="Kim M.M."/>
            <person name="Siddiqi M.Z."/>
            <person name="Im W.T."/>
        </authorList>
    </citation>
    <scope>NUCLEOTIDE SEQUENCE [LARGE SCALE GENOMIC DNA]</scope>
    <source>
        <strain evidence="3 4">Gsoil 3017</strain>
    </source>
</reference>
<accession>A0A5B8URC1</accession>
<feature type="transmembrane region" description="Helical" evidence="1">
    <location>
        <begin position="7"/>
        <end position="28"/>
    </location>
</feature>
<feature type="transmembrane region" description="Helical" evidence="1">
    <location>
        <begin position="71"/>
        <end position="90"/>
    </location>
</feature>
<dbReference type="InterPro" id="IPR005530">
    <property type="entry name" value="SPW"/>
</dbReference>
<dbReference type="OrthoDB" id="129082at2"/>
<name>A0A5B8URC1_9SPHI</name>
<evidence type="ECO:0000313" key="4">
    <source>
        <dbReference type="Proteomes" id="UP000321479"/>
    </source>
</evidence>
<dbReference type="Pfam" id="PF03779">
    <property type="entry name" value="SPW"/>
    <property type="match status" value="1"/>
</dbReference>
<dbReference type="KEGG" id="mgin:FRZ54_01215"/>
<evidence type="ECO:0000259" key="2">
    <source>
        <dbReference type="Pfam" id="PF03779"/>
    </source>
</evidence>
<dbReference type="RefSeq" id="WP_147029833.1">
    <property type="nucleotide sequence ID" value="NZ_CP042436.1"/>
</dbReference>
<organism evidence="3 4">
    <name type="scientific">Mucilaginibacter ginsenosidivorans</name>
    <dbReference type="NCBI Taxonomy" id="398053"/>
    <lineage>
        <taxon>Bacteria</taxon>
        <taxon>Pseudomonadati</taxon>
        <taxon>Bacteroidota</taxon>
        <taxon>Sphingobacteriia</taxon>
        <taxon>Sphingobacteriales</taxon>
        <taxon>Sphingobacteriaceae</taxon>
        <taxon>Mucilaginibacter</taxon>
    </lineage>
</organism>
<evidence type="ECO:0000256" key="1">
    <source>
        <dbReference type="SAM" id="Phobius"/>
    </source>
</evidence>
<feature type="domain" description="SPW repeat-containing integral membrane" evidence="2">
    <location>
        <begin position="12"/>
        <end position="111"/>
    </location>
</feature>
<sequence length="143" mass="16021">MKAFVSTSVYGFCNYALALLMIGSPWLFGFSHAHGASLLLPLYLGWLQLIMAIFGRHALGFIKVFPVSMHCFIDVIVGSFLLGSPFIYGYYHTGVWIPQFLFGVALFLLGLFTKQSPFTDEPRHVFKDGLMEHIGDIDEPMGH</sequence>
<gene>
    <name evidence="3" type="ORF">FRZ54_01215</name>
</gene>
<dbReference type="Proteomes" id="UP000321479">
    <property type="component" value="Chromosome"/>
</dbReference>
<keyword evidence="4" id="KW-1185">Reference proteome</keyword>
<feature type="transmembrane region" description="Helical" evidence="1">
    <location>
        <begin position="96"/>
        <end position="113"/>
    </location>
</feature>
<feature type="transmembrane region" description="Helical" evidence="1">
    <location>
        <begin position="40"/>
        <end position="59"/>
    </location>
</feature>
<keyword evidence="1" id="KW-1133">Transmembrane helix</keyword>
<dbReference type="EMBL" id="CP042436">
    <property type="protein sequence ID" value="QEC61255.1"/>
    <property type="molecule type" value="Genomic_DNA"/>
</dbReference>